<reference evidence="1" key="2">
    <citation type="journal article" date="2009" name="Appl. Environ. Microbiol.">
        <title>Lateral transfer of genes for hexahydro-1,3,5-trinitro-1,3,5-triazine (RDX) degradation.</title>
        <authorList>
            <person name="Andeer P.F."/>
            <person name="Stahl D.A."/>
            <person name="Bruce N.C."/>
            <person name="Strand S.E."/>
        </authorList>
    </citation>
    <scope>NUCLEOTIDE SEQUENCE</scope>
    <source>
        <strain evidence="1">MA1</strain>
        <plasmid evidence="1">pMA1</plasmid>
    </source>
</reference>
<name>C3UMZ4_9MICO</name>
<dbReference type="EMBL" id="FJ577793">
    <property type="protein sequence ID" value="ACO88885.1"/>
    <property type="molecule type" value="Genomic_DNA"/>
</dbReference>
<protein>
    <submittedName>
        <fullName evidence="1">Uncharacterized protein</fullName>
    </submittedName>
</protein>
<accession>C3UMZ4</accession>
<evidence type="ECO:0000313" key="1">
    <source>
        <dbReference type="EMBL" id="ACO88885.1"/>
    </source>
</evidence>
<dbReference type="AlphaFoldDB" id="C3UMZ4"/>
<proteinExistence type="predicted"/>
<keyword evidence="1" id="KW-0614">Plasmid</keyword>
<reference evidence="1" key="1">
    <citation type="submission" date="2008-12" db="EMBL/GenBank/DDBJ databases">
        <authorList>
            <person name="Andeer P."/>
            <person name="Stahl D.A."/>
            <person name="Bruce N.C."/>
            <person name="Strand S.E."/>
        </authorList>
    </citation>
    <scope>NUCLEOTIDE SEQUENCE</scope>
    <source>
        <strain evidence="1">MA1</strain>
        <plasmid evidence="1">pMA1</plasmid>
    </source>
</reference>
<organism evidence="1">
    <name type="scientific">Microbacterium sp. MA1</name>
    <dbReference type="NCBI Taxonomy" id="614068"/>
    <lineage>
        <taxon>Bacteria</taxon>
        <taxon>Bacillati</taxon>
        <taxon>Actinomycetota</taxon>
        <taxon>Actinomycetes</taxon>
        <taxon>Micrococcales</taxon>
        <taxon>Microbacteriaceae</taxon>
        <taxon>Microbacterium</taxon>
    </lineage>
</organism>
<sequence>MPAYKVTWTQQAIATATVDVELDELARWAISAGVVRAGPDPRPADAVALRRSLEHNTHLRDAVLRLYATRQ</sequence>
<geneLocation type="plasmid" evidence="1">
    <name>pMA1</name>
</geneLocation>